<keyword evidence="3" id="KW-1185">Reference proteome</keyword>
<feature type="coiled-coil region" evidence="1">
    <location>
        <begin position="116"/>
        <end position="143"/>
    </location>
</feature>
<evidence type="ECO:0000313" key="3">
    <source>
        <dbReference type="Proteomes" id="UP000028045"/>
    </source>
</evidence>
<reference evidence="2 3" key="1">
    <citation type="journal article" date="2014" name="BMC Genomics">
        <title>Comparative genome sequencing reveals chemotype-specific gene clusters in the toxigenic black mold Stachybotrys.</title>
        <authorList>
            <person name="Semeiks J."/>
            <person name="Borek D."/>
            <person name="Otwinowski Z."/>
            <person name="Grishin N.V."/>
        </authorList>
    </citation>
    <scope>NUCLEOTIDE SEQUENCE [LARGE SCALE GENOMIC DNA]</scope>
    <source>
        <strain evidence="3">CBS 109288 / IBT 7711</strain>
    </source>
</reference>
<organism evidence="2 3">
    <name type="scientific">Stachybotrys chartarum (strain CBS 109288 / IBT 7711)</name>
    <name type="common">Toxic black mold</name>
    <name type="synonym">Stilbospora chartarum</name>
    <dbReference type="NCBI Taxonomy" id="1280523"/>
    <lineage>
        <taxon>Eukaryota</taxon>
        <taxon>Fungi</taxon>
        <taxon>Dikarya</taxon>
        <taxon>Ascomycota</taxon>
        <taxon>Pezizomycotina</taxon>
        <taxon>Sordariomycetes</taxon>
        <taxon>Hypocreomycetidae</taxon>
        <taxon>Hypocreales</taxon>
        <taxon>Stachybotryaceae</taxon>
        <taxon>Stachybotrys</taxon>
    </lineage>
</organism>
<evidence type="ECO:0000256" key="1">
    <source>
        <dbReference type="SAM" id="Coils"/>
    </source>
</evidence>
<proteinExistence type="predicted"/>
<gene>
    <name evidence="2" type="ORF">S7711_10465</name>
</gene>
<accession>A0A084B6Z9</accession>
<dbReference type="AlphaFoldDB" id="A0A084B6Z9"/>
<keyword evidence="1" id="KW-0175">Coiled coil</keyword>
<name>A0A084B6Z9_STACB</name>
<dbReference type="Proteomes" id="UP000028045">
    <property type="component" value="Unassembled WGS sequence"/>
</dbReference>
<evidence type="ECO:0000313" key="2">
    <source>
        <dbReference type="EMBL" id="KEY73328.1"/>
    </source>
</evidence>
<protein>
    <submittedName>
        <fullName evidence="2">Uncharacterized protein</fullName>
    </submittedName>
</protein>
<dbReference type="HOGENOM" id="CLU_1788075_0_0_1"/>
<dbReference type="EMBL" id="KL647853">
    <property type="protein sequence ID" value="KEY73328.1"/>
    <property type="molecule type" value="Genomic_DNA"/>
</dbReference>
<sequence length="145" mass="15674">MGDTSCFDIAQNGTLVPLPRLCSPLSEHRFLLEPHNLGQAAPHSECRTISHTPRPATPSHLLHNACLSTGYDHLPTFAVIGQPSCVPTRSVWPSIEGLPVAKAYTEVGRLTAYQDAEILRAVLAELQINIDKALARLGQASIEMA</sequence>